<accession>A0A5B6ZEJ2</accession>
<feature type="repeat" description="TPR" evidence="1">
    <location>
        <begin position="146"/>
        <end position="179"/>
    </location>
</feature>
<dbReference type="SUPFAM" id="SSF48452">
    <property type="entry name" value="TPR-like"/>
    <property type="match status" value="3"/>
</dbReference>
<dbReference type="Pfam" id="PF13414">
    <property type="entry name" value="TPR_11"/>
    <property type="match status" value="1"/>
</dbReference>
<organism evidence="3">
    <name type="scientific">Davidia involucrata</name>
    <name type="common">Dove tree</name>
    <dbReference type="NCBI Taxonomy" id="16924"/>
    <lineage>
        <taxon>Eukaryota</taxon>
        <taxon>Viridiplantae</taxon>
        <taxon>Streptophyta</taxon>
        <taxon>Embryophyta</taxon>
        <taxon>Tracheophyta</taxon>
        <taxon>Spermatophyta</taxon>
        <taxon>Magnoliopsida</taxon>
        <taxon>eudicotyledons</taxon>
        <taxon>Gunneridae</taxon>
        <taxon>Pentapetalae</taxon>
        <taxon>asterids</taxon>
        <taxon>Cornales</taxon>
        <taxon>Nyssaceae</taxon>
        <taxon>Davidia</taxon>
    </lineage>
</organism>
<proteinExistence type="predicted"/>
<feature type="repeat" description="TPR" evidence="1">
    <location>
        <begin position="248"/>
        <end position="281"/>
    </location>
</feature>
<protein>
    <submittedName>
        <fullName evidence="3">Uncharacterized protein</fullName>
    </submittedName>
</protein>
<feature type="region of interest" description="Disordered" evidence="2">
    <location>
        <begin position="614"/>
        <end position="637"/>
    </location>
</feature>
<reference evidence="3" key="1">
    <citation type="submission" date="2019-08" db="EMBL/GenBank/DDBJ databases">
        <title>Reference gene set and small RNA set construction with multiple tissues from Davidia involucrata Baill.</title>
        <authorList>
            <person name="Yang H."/>
            <person name="Zhou C."/>
            <person name="Li G."/>
            <person name="Wang J."/>
            <person name="Gao P."/>
            <person name="Wang M."/>
            <person name="Wang R."/>
            <person name="Zhao Y."/>
        </authorList>
    </citation>
    <scope>NUCLEOTIDE SEQUENCE</scope>
    <source>
        <tissue evidence="3">Mixed with DoveR01_LX</tissue>
    </source>
</reference>
<dbReference type="InterPro" id="IPR011990">
    <property type="entry name" value="TPR-like_helical_dom_sf"/>
</dbReference>
<dbReference type="EMBL" id="GHES01012031">
    <property type="protein sequence ID" value="MPA42590.1"/>
    <property type="molecule type" value="Transcribed_RNA"/>
</dbReference>
<name>A0A5B6ZEJ2_DAVIN</name>
<evidence type="ECO:0000256" key="2">
    <source>
        <dbReference type="SAM" id="MobiDB-lite"/>
    </source>
</evidence>
<feature type="region of interest" description="Disordered" evidence="2">
    <location>
        <begin position="1"/>
        <end position="47"/>
    </location>
</feature>
<dbReference type="PANTHER" id="PTHR23082">
    <property type="entry name" value="TRANSCRIPTION INITIATION FACTOR IIIC TFIIIC , POLYPEPTIDE 3-RELATED"/>
    <property type="match status" value="1"/>
</dbReference>
<gene>
    <name evidence="3" type="ORF">Din_012031</name>
</gene>
<feature type="compositionally biased region" description="Acidic residues" evidence="2">
    <location>
        <begin position="31"/>
        <end position="46"/>
    </location>
</feature>
<dbReference type="PANTHER" id="PTHR23082:SF0">
    <property type="entry name" value="GENERAL TRANSCRIPTION FACTOR 3C POLYPEPTIDE 3"/>
    <property type="match status" value="1"/>
</dbReference>
<dbReference type="GO" id="GO:0006383">
    <property type="term" value="P:transcription by RNA polymerase III"/>
    <property type="evidence" value="ECO:0007669"/>
    <property type="project" value="InterPro"/>
</dbReference>
<evidence type="ECO:0000313" key="3">
    <source>
        <dbReference type="EMBL" id="MPA42590.1"/>
    </source>
</evidence>
<dbReference type="PROSITE" id="PS50005">
    <property type="entry name" value="TPR"/>
    <property type="match status" value="3"/>
</dbReference>
<dbReference type="SMART" id="SM00028">
    <property type="entry name" value="TPR"/>
    <property type="match status" value="5"/>
</dbReference>
<dbReference type="GO" id="GO:0000127">
    <property type="term" value="C:transcription factor TFIIIC complex"/>
    <property type="evidence" value="ECO:0007669"/>
    <property type="project" value="TreeGrafter"/>
</dbReference>
<dbReference type="Pfam" id="PF13176">
    <property type="entry name" value="TPR_7"/>
    <property type="match status" value="1"/>
</dbReference>
<sequence length="921" mass="104560">MGEDGDETTSFEDAQFSALVAGTGSDKEMDFHEEEEEGEDNSEDGEFALRFEGDMNPFDFTEDDASGIQPYQRFERLEYESLAEKKRKALALHRCEELQKKSQEDVFGANIEEIMESMNYGNRRRSRKRKKRGRPKGSRSKLSPEVTRMLGEGTLHYAHGRYAEAISVLNEVVRLAPNLPDTYHTLGLVYNAVGNKQKALSFYMIAAVMTPKDSSLWKLLLTWSLEQGNTAQSRYCLSKAIMADPEDITLKFHLASLYVDLGDYEKAARSYDQISQLCPGNVEARKSAAKLYQSCGQVERSISILEDYFKHQPTEADMSIVDLLAAICMENNEYAKALHHMELAHSIYCSGKELPLHLISKSGICHLHLGNMEKAESLFKVFQVENAYEHANPIIEVADSLKSIAHYESALKYYLMAERNVGHDNGILHLKIALCYLSLKDRVQAIQFFYKALHTLEDSVDARLTLASLLLEEGKEHEAISVLSPTNLELTSDTNCTQSKLWWLNENVKLKLANIYRAKGMLEEFVDAIFPLIHESLSIETTNIEVKPRKKLPKSVLLERAKVLDDHQTDNVFHGFRPAASASDMSKAARAKRLLQKKSILKEEMKAKALAAGLDWQSEDSDDEPPRRALRKKPPLPQLLKDEEHHQLIVDLCKALASLQRYGEVLDIVNLTLRLVSNKLSVERKDELMTVGAQMAYNIMDPKHGYDFVRNIVLQRPYSMAAWNCYYKVISRLDVHHSKHSKFLHRMRDKHKDCVPPIMISGHQFTMISQHQVAAREYLEAYKLLPDSPLINLCVGTALINLALDIRLQNKHQCVTQGLAFLYNNLQLCGNSQEALFNIARACHHVGLVSLAASYYEKVLTTQGKDYPIPKLPYESPDLAESQKPGYCNIKREAAYNLHLIYKRSGAFDLARQVLRDHCTL</sequence>
<dbReference type="InterPro" id="IPR039340">
    <property type="entry name" value="Tfc4/TFIIIC-102/Sfc4"/>
</dbReference>
<feature type="repeat" description="TPR" evidence="1">
    <location>
        <begin position="180"/>
        <end position="213"/>
    </location>
</feature>
<keyword evidence="1" id="KW-0802">TPR repeat</keyword>
<feature type="compositionally biased region" description="Acidic residues" evidence="2">
    <location>
        <begin position="1"/>
        <end position="10"/>
    </location>
</feature>
<dbReference type="FunFam" id="1.25.40.10:FF:000413">
    <property type="entry name" value="General transcription factor 3C polypeptide 3"/>
    <property type="match status" value="1"/>
</dbReference>
<evidence type="ECO:0000256" key="1">
    <source>
        <dbReference type="PROSITE-ProRule" id="PRU00339"/>
    </source>
</evidence>
<feature type="region of interest" description="Disordered" evidence="2">
    <location>
        <begin position="118"/>
        <end position="144"/>
    </location>
</feature>
<dbReference type="Gene3D" id="1.25.40.10">
    <property type="entry name" value="Tetratricopeptide repeat domain"/>
    <property type="match status" value="3"/>
</dbReference>
<dbReference type="InterPro" id="IPR019734">
    <property type="entry name" value="TPR_rpt"/>
</dbReference>
<dbReference type="AlphaFoldDB" id="A0A5B6ZEJ2"/>
<feature type="compositionally biased region" description="Basic residues" evidence="2">
    <location>
        <begin position="122"/>
        <end position="139"/>
    </location>
</feature>